<feature type="domain" description="DUF4097" evidence="1">
    <location>
        <begin position="174"/>
        <end position="271"/>
    </location>
</feature>
<evidence type="ECO:0000313" key="3">
    <source>
        <dbReference type="Proteomes" id="UP001499979"/>
    </source>
</evidence>
<evidence type="ECO:0000259" key="1">
    <source>
        <dbReference type="Pfam" id="PF13349"/>
    </source>
</evidence>
<dbReference type="PANTHER" id="PTHR34094">
    <property type="match status" value="1"/>
</dbReference>
<reference evidence="3" key="1">
    <citation type="journal article" date="2019" name="Int. J. Syst. Evol. Microbiol.">
        <title>The Global Catalogue of Microorganisms (GCM) 10K type strain sequencing project: providing services to taxonomists for standard genome sequencing and annotation.</title>
        <authorList>
            <consortium name="The Broad Institute Genomics Platform"/>
            <consortium name="The Broad Institute Genome Sequencing Center for Infectious Disease"/>
            <person name="Wu L."/>
            <person name="Ma J."/>
        </authorList>
    </citation>
    <scope>NUCLEOTIDE SEQUENCE [LARGE SCALE GENOMIC DNA]</scope>
    <source>
        <strain evidence="3">JCM 11813</strain>
    </source>
</reference>
<name>A0ABN1U8I1_9ACTN</name>
<organism evidence="2 3">
    <name type="scientific">Nocardioides aquiterrae</name>
    <dbReference type="NCBI Taxonomy" id="203799"/>
    <lineage>
        <taxon>Bacteria</taxon>
        <taxon>Bacillati</taxon>
        <taxon>Actinomycetota</taxon>
        <taxon>Actinomycetes</taxon>
        <taxon>Propionibacteriales</taxon>
        <taxon>Nocardioidaceae</taxon>
        <taxon>Nocardioides</taxon>
    </lineage>
</organism>
<dbReference type="RefSeq" id="WP_343905058.1">
    <property type="nucleotide sequence ID" value="NZ_BAAAJE010000001.1"/>
</dbReference>
<dbReference type="InterPro" id="IPR025164">
    <property type="entry name" value="Toastrack_DUF4097"/>
</dbReference>
<feature type="domain" description="DUF4097" evidence="1">
    <location>
        <begin position="22"/>
        <end position="168"/>
    </location>
</feature>
<keyword evidence="3" id="KW-1185">Reference proteome</keyword>
<dbReference type="Proteomes" id="UP001499979">
    <property type="component" value="Unassembled WGS sequence"/>
</dbReference>
<protein>
    <submittedName>
        <fullName evidence="2">DUF4097 family beta strand repeat-containing protein</fullName>
    </submittedName>
</protein>
<evidence type="ECO:0000313" key="2">
    <source>
        <dbReference type="EMBL" id="GAA1126977.1"/>
    </source>
</evidence>
<gene>
    <name evidence="2" type="ORF">GCM10009606_03290</name>
</gene>
<dbReference type="EMBL" id="BAAAJE010000001">
    <property type="protein sequence ID" value="GAA1126977.1"/>
    <property type="molecule type" value="Genomic_DNA"/>
</dbReference>
<accession>A0ABN1U8I1</accession>
<comment type="caution">
    <text evidence="2">The sequence shown here is derived from an EMBL/GenBank/DDBJ whole genome shotgun (WGS) entry which is preliminary data.</text>
</comment>
<dbReference type="Pfam" id="PF13349">
    <property type="entry name" value="DUF4097"/>
    <property type="match status" value="2"/>
</dbReference>
<dbReference type="Gene3D" id="2.160.20.120">
    <property type="match status" value="1"/>
</dbReference>
<dbReference type="PANTHER" id="PTHR34094:SF1">
    <property type="entry name" value="PROTEIN FAM185A"/>
    <property type="match status" value="1"/>
</dbReference>
<proteinExistence type="predicted"/>
<sequence>MAEYQFETHQPVRLFAEIGKGTVKVAAADTTGTRVEITGRDADEVEVRQDGDQISVIGPRQRGFFSGDGNRLDVLVELPTGSELAVKTGSADITVTGAVGAGQLKSGSGDVEVDTADGPLLVETGSGDIRVEEARAELRAKSGSGDVLVVEAGATILVSTGSGDVQLWTTHGPAVVKTGSGDVKVGDAGTDVTMTTGSGDLIVSTARRGRLTAKGASGDVHVGVPAGVPVWTDISTVSGEIRSSLQGAGQPQEGADHVEVRAKVVSGDIVLTQV</sequence>